<keyword evidence="3 5" id="KW-0371">Homeobox</keyword>
<keyword evidence="4 5" id="KW-0539">Nucleus</keyword>
<evidence type="ECO:0000259" key="9">
    <source>
        <dbReference type="PROSITE" id="PS50071"/>
    </source>
</evidence>
<keyword evidence="8" id="KW-0472">Membrane</keyword>
<dbReference type="InterPro" id="IPR009057">
    <property type="entry name" value="Homeodomain-like_sf"/>
</dbReference>
<evidence type="ECO:0000313" key="12">
    <source>
        <dbReference type="Proteomes" id="UP000274756"/>
    </source>
</evidence>
<dbReference type="CDD" id="cd00086">
    <property type="entry name" value="homeodomain"/>
    <property type="match status" value="1"/>
</dbReference>
<dbReference type="Gene3D" id="1.10.10.60">
    <property type="entry name" value="Homeodomain-like"/>
    <property type="match status" value="1"/>
</dbReference>
<dbReference type="PANTHER" id="PTHR24208">
    <property type="entry name" value="LIM/HOMEOBOX PROTEIN LHX"/>
    <property type="match status" value="1"/>
</dbReference>
<dbReference type="InterPro" id="IPR050453">
    <property type="entry name" value="LIM_Homeobox_TF"/>
</dbReference>
<dbReference type="PANTHER" id="PTHR24208:SF166">
    <property type="entry name" value="LIM HOMEOBOX TRANSCRIPTION FACTOR 1 ALPHA, ISOFORM B"/>
    <property type="match status" value="1"/>
</dbReference>
<dbReference type="WBParaSite" id="DME_0000275801-mRNA-1">
    <property type="protein sequence ID" value="DME_0000275801-mRNA-1"/>
    <property type="gene ID" value="DME_0000275801"/>
</dbReference>
<evidence type="ECO:0000256" key="1">
    <source>
        <dbReference type="ARBA" id="ARBA00004123"/>
    </source>
</evidence>
<gene>
    <name evidence="10" type="ORF">DME_LOCUS7118</name>
</gene>
<keyword evidence="12" id="KW-1185">Reference proteome</keyword>
<dbReference type="SUPFAM" id="SSF46689">
    <property type="entry name" value="Homeodomain-like"/>
    <property type="match status" value="1"/>
</dbReference>
<dbReference type="AlphaFoldDB" id="A0A158Q3N3"/>
<dbReference type="STRING" id="318479.A0A158Q3N3"/>
<dbReference type="EMBL" id="UYYG01001158">
    <property type="protein sequence ID" value="VDN57145.1"/>
    <property type="molecule type" value="Genomic_DNA"/>
</dbReference>
<evidence type="ECO:0000313" key="10">
    <source>
        <dbReference type="EMBL" id="VDN57145.1"/>
    </source>
</evidence>
<dbReference type="GO" id="GO:0030182">
    <property type="term" value="P:neuron differentiation"/>
    <property type="evidence" value="ECO:0007669"/>
    <property type="project" value="TreeGrafter"/>
</dbReference>
<protein>
    <submittedName>
        <fullName evidence="13">Homeobox domain-containing protein</fullName>
    </submittedName>
</protein>
<accession>A0A158Q3N3</accession>
<evidence type="ECO:0000256" key="5">
    <source>
        <dbReference type="PROSITE-ProRule" id="PRU00108"/>
    </source>
</evidence>
<evidence type="ECO:0000313" key="11">
    <source>
        <dbReference type="Proteomes" id="UP000038040"/>
    </source>
</evidence>
<evidence type="ECO:0000256" key="2">
    <source>
        <dbReference type="ARBA" id="ARBA00023125"/>
    </source>
</evidence>
<reference evidence="13" key="1">
    <citation type="submission" date="2016-04" db="UniProtKB">
        <authorList>
            <consortium name="WormBaseParasite"/>
        </authorList>
    </citation>
    <scope>IDENTIFICATION</scope>
</reference>
<evidence type="ECO:0000256" key="3">
    <source>
        <dbReference type="ARBA" id="ARBA00023155"/>
    </source>
</evidence>
<dbReference type="PROSITE" id="PS50071">
    <property type="entry name" value="HOMEOBOX_2"/>
    <property type="match status" value="1"/>
</dbReference>
<evidence type="ECO:0000256" key="7">
    <source>
        <dbReference type="SAM" id="MobiDB-lite"/>
    </source>
</evidence>
<proteinExistence type="predicted"/>
<evidence type="ECO:0000256" key="4">
    <source>
        <dbReference type="ARBA" id="ARBA00023242"/>
    </source>
</evidence>
<feature type="DNA-binding region" description="Homeobox" evidence="5">
    <location>
        <begin position="196"/>
        <end position="255"/>
    </location>
</feature>
<dbReference type="InterPro" id="IPR001356">
    <property type="entry name" value="HD"/>
</dbReference>
<name>A0A158Q3N3_DRAME</name>
<keyword evidence="8" id="KW-0812">Transmembrane</keyword>
<evidence type="ECO:0000256" key="6">
    <source>
        <dbReference type="RuleBase" id="RU000682"/>
    </source>
</evidence>
<dbReference type="PROSITE" id="PS00027">
    <property type="entry name" value="HOMEOBOX_1"/>
    <property type="match status" value="1"/>
</dbReference>
<feature type="domain" description="Homeobox" evidence="9">
    <location>
        <begin position="194"/>
        <end position="254"/>
    </location>
</feature>
<dbReference type="Proteomes" id="UP000274756">
    <property type="component" value="Unassembled WGS sequence"/>
</dbReference>
<feature type="transmembrane region" description="Helical" evidence="8">
    <location>
        <begin position="312"/>
        <end position="329"/>
    </location>
</feature>
<comment type="subcellular location">
    <subcellularLocation>
        <location evidence="1 5 6">Nucleus</location>
    </subcellularLocation>
</comment>
<feature type="region of interest" description="Disordered" evidence="7">
    <location>
        <begin position="77"/>
        <end position="97"/>
    </location>
</feature>
<dbReference type="GO" id="GO:0000981">
    <property type="term" value="F:DNA-binding transcription factor activity, RNA polymerase II-specific"/>
    <property type="evidence" value="ECO:0007669"/>
    <property type="project" value="InterPro"/>
</dbReference>
<organism evidence="11 13">
    <name type="scientific">Dracunculus medinensis</name>
    <name type="common">Guinea worm</name>
    <dbReference type="NCBI Taxonomy" id="318479"/>
    <lineage>
        <taxon>Eukaryota</taxon>
        <taxon>Metazoa</taxon>
        <taxon>Ecdysozoa</taxon>
        <taxon>Nematoda</taxon>
        <taxon>Chromadorea</taxon>
        <taxon>Rhabditida</taxon>
        <taxon>Spirurina</taxon>
        <taxon>Dracunculoidea</taxon>
        <taxon>Dracunculidae</taxon>
        <taxon>Dracunculus</taxon>
    </lineage>
</organism>
<keyword evidence="8" id="KW-1133">Transmembrane helix</keyword>
<keyword evidence="2 5" id="KW-0238">DNA-binding</keyword>
<evidence type="ECO:0000256" key="8">
    <source>
        <dbReference type="SAM" id="Phobius"/>
    </source>
</evidence>
<dbReference type="SMART" id="SM00389">
    <property type="entry name" value="HOX"/>
    <property type="match status" value="1"/>
</dbReference>
<evidence type="ECO:0000313" key="13">
    <source>
        <dbReference type="WBParaSite" id="DME_0000275801-mRNA-1"/>
    </source>
</evidence>
<sequence>MSSKKCTAAAAAASQATNSFLVGDPLSLYRAILQQFQAAQNFTYSPFNPYAALIQQQLLQVFLFSFLYLATNLSSISSSSPPSAPIPTSLPSSSTSTSSFITSPWYPFLENNLECSSLTMTPDKKSNYKAEIKDEISHEGENKIDNDDLIGQNDKEFKINHHQYDNMEIASESISNSLDVDTSTNSNSRSNSTWRPLRSRSFLTDAQVSILQTHFKRNPFPSKYELSAVAEQIGVNKRVVQVWFQNTRAKERRSSRLNISSDRFARCGWSNSSATHGSNPTFHDSLQFMNAWVRQCPSLNTSVSLQIFEINFIYAQLVVIKLMIFIHILK</sequence>
<reference evidence="10 12" key="2">
    <citation type="submission" date="2018-11" db="EMBL/GenBank/DDBJ databases">
        <authorList>
            <consortium name="Pathogen Informatics"/>
        </authorList>
    </citation>
    <scope>NUCLEOTIDE SEQUENCE [LARGE SCALE GENOMIC DNA]</scope>
</reference>
<dbReference type="Proteomes" id="UP000038040">
    <property type="component" value="Unplaced"/>
</dbReference>
<dbReference type="GO" id="GO:0000977">
    <property type="term" value="F:RNA polymerase II transcription regulatory region sequence-specific DNA binding"/>
    <property type="evidence" value="ECO:0007669"/>
    <property type="project" value="TreeGrafter"/>
</dbReference>
<dbReference type="GO" id="GO:0005634">
    <property type="term" value="C:nucleus"/>
    <property type="evidence" value="ECO:0007669"/>
    <property type="project" value="UniProtKB-SubCell"/>
</dbReference>
<dbReference type="OrthoDB" id="427030at2759"/>
<dbReference type="Pfam" id="PF00046">
    <property type="entry name" value="Homeodomain"/>
    <property type="match status" value="1"/>
</dbReference>
<dbReference type="InterPro" id="IPR017970">
    <property type="entry name" value="Homeobox_CS"/>
</dbReference>